<evidence type="ECO:0000256" key="1">
    <source>
        <dbReference type="SAM" id="Phobius"/>
    </source>
</evidence>
<keyword evidence="3" id="KW-1185">Reference proteome</keyword>
<evidence type="ECO:0000313" key="3">
    <source>
        <dbReference type="Proteomes" id="UP000051789"/>
    </source>
</evidence>
<keyword evidence="1" id="KW-0472">Membrane</keyword>
<dbReference type="PATRIC" id="fig|1423810.4.peg.471"/>
<accession>A0A0R2CIB9</accession>
<dbReference type="RefSeq" id="WP_054749469.1">
    <property type="nucleotide sequence ID" value="NZ_AYZK01000001.1"/>
</dbReference>
<comment type="caution">
    <text evidence="2">The sequence shown here is derived from an EMBL/GenBank/DDBJ whole genome shotgun (WGS) entry which is preliminary data.</text>
</comment>
<dbReference type="AlphaFoldDB" id="A0A0R2CIB9"/>
<dbReference type="EMBL" id="AYZK01000001">
    <property type="protein sequence ID" value="KRM88171.1"/>
    <property type="molecule type" value="Genomic_DNA"/>
</dbReference>
<dbReference type="OrthoDB" id="9956538at2"/>
<proteinExistence type="predicted"/>
<name>A0A0R2CIB9_9LACO</name>
<organism evidence="2 3">
    <name type="scientific">Lacticaseibacillus thailandensis DSM 22698 = JCM 13996</name>
    <dbReference type="NCBI Taxonomy" id="1423810"/>
    <lineage>
        <taxon>Bacteria</taxon>
        <taxon>Bacillati</taxon>
        <taxon>Bacillota</taxon>
        <taxon>Bacilli</taxon>
        <taxon>Lactobacillales</taxon>
        <taxon>Lactobacillaceae</taxon>
        <taxon>Lacticaseibacillus</taxon>
    </lineage>
</organism>
<reference evidence="2 3" key="1">
    <citation type="journal article" date="2015" name="Genome Announc.">
        <title>Expanding the biotechnology potential of lactobacilli through comparative genomics of 213 strains and associated genera.</title>
        <authorList>
            <person name="Sun Z."/>
            <person name="Harris H.M."/>
            <person name="McCann A."/>
            <person name="Guo C."/>
            <person name="Argimon S."/>
            <person name="Zhang W."/>
            <person name="Yang X."/>
            <person name="Jeffery I.B."/>
            <person name="Cooney J.C."/>
            <person name="Kagawa T.F."/>
            <person name="Liu W."/>
            <person name="Song Y."/>
            <person name="Salvetti E."/>
            <person name="Wrobel A."/>
            <person name="Rasinkangas P."/>
            <person name="Parkhill J."/>
            <person name="Rea M.C."/>
            <person name="O'Sullivan O."/>
            <person name="Ritari J."/>
            <person name="Douillard F.P."/>
            <person name="Paul Ross R."/>
            <person name="Yang R."/>
            <person name="Briner A.E."/>
            <person name="Felis G.E."/>
            <person name="de Vos W.M."/>
            <person name="Barrangou R."/>
            <person name="Klaenhammer T.R."/>
            <person name="Caufield P.W."/>
            <person name="Cui Y."/>
            <person name="Zhang H."/>
            <person name="O'Toole P.W."/>
        </authorList>
    </citation>
    <scope>NUCLEOTIDE SEQUENCE [LARGE SCALE GENOMIC DNA]</scope>
    <source>
        <strain evidence="2 3">DSM 22698</strain>
    </source>
</reference>
<dbReference type="STRING" id="1423810.FD19_GL000461"/>
<protein>
    <submittedName>
        <fullName evidence="2">Uncharacterized protein</fullName>
    </submittedName>
</protein>
<keyword evidence="1" id="KW-0812">Transmembrane</keyword>
<gene>
    <name evidence="2" type="ORF">FD19_GL000461</name>
</gene>
<evidence type="ECO:0000313" key="2">
    <source>
        <dbReference type="EMBL" id="KRM88171.1"/>
    </source>
</evidence>
<dbReference type="Proteomes" id="UP000051789">
    <property type="component" value="Unassembled WGS sequence"/>
</dbReference>
<keyword evidence="1" id="KW-1133">Transmembrane helix</keyword>
<feature type="transmembrane region" description="Helical" evidence="1">
    <location>
        <begin position="74"/>
        <end position="97"/>
    </location>
</feature>
<sequence>MVRIKHIVVAILLALVAAAGITLVATRGGNAFISHVEFSTNATPVNKATGNATPSERNVKLSISSGVTRQFSALAPWLVGATALAMVVTPVVAFVAIQPPVPAPARIRHRD</sequence>